<evidence type="ECO:0000313" key="7">
    <source>
        <dbReference type="EMBL" id="TKD07317.1"/>
    </source>
</evidence>
<feature type="compositionally biased region" description="Pro residues" evidence="5">
    <location>
        <begin position="309"/>
        <end position="319"/>
    </location>
</feature>
<keyword evidence="1" id="KW-0808">Transferase</keyword>
<dbReference type="AlphaFoldDB" id="A0A4U1JBC0"/>
<protein>
    <submittedName>
        <fullName evidence="7">Serine/threonine protein kinase</fullName>
    </submittedName>
</protein>
<name>A0A4U1JBC0_9BACT</name>
<dbReference type="SUPFAM" id="SSF56112">
    <property type="entry name" value="Protein kinase-like (PK-like)"/>
    <property type="match status" value="1"/>
</dbReference>
<dbReference type="Pfam" id="PF00069">
    <property type="entry name" value="Pkinase"/>
    <property type="match status" value="1"/>
</dbReference>
<reference evidence="7 8" key="1">
    <citation type="submission" date="2019-04" db="EMBL/GenBank/DDBJ databases">
        <authorList>
            <person name="Li Y."/>
            <person name="Wang J."/>
        </authorList>
    </citation>
    <scope>NUCLEOTIDE SEQUENCE [LARGE SCALE GENOMIC DNA]</scope>
    <source>
        <strain evidence="7 8">DSM 14668</strain>
    </source>
</reference>
<dbReference type="Gene3D" id="1.10.510.10">
    <property type="entry name" value="Transferase(Phosphotransferase) domain 1"/>
    <property type="match status" value="1"/>
</dbReference>
<dbReference type="PANTHER" id="PTHR43289">
    <property type="entry name" value="MITOGEN-ACTIVATED PROTEIN KINASE KINASE KINASE 20-RELATED"/>
    <property type="match status" value="1"/>
</dbReference>
<dbReference type="SMART" id="SM00220">
    <property type="entry name" value="S_TKc"/>
    <property type="match status" value="1"/>
</dbReference>
<evidence type="ECO:0000256" key="3">
    <source>
        <dbReference type="ARBA" id="ARBA00022777"/>
    </source>
</evidence>
<keyword evidence="3 7" id="KW-0418">Kinase</keyword>
<evidence type="ECO:0000256" key="1">
    <source>
        <dbReference type="ARBA" id="ARBA00022679"/>
    </source>
</evidence>
<comment type="caution">
    <text evidence="7">The sequence shown here is derived from an EMBL/GenBank/DDBJ whole genome shotgun (WGS) entry which is preliminary data.</text>
</comment>
<evidence type="ECO:0000259" key="6">
    <source>
        <dbReference type="PROSITE" id="PS50011"/>
    </source>
</evidence>
<dbReference type="PROSITE" id="PS00108">
    <property type="entry name" value="PROTEIN_KINASE_ST"/>
    <property type="match status" value="1"/>
</dbReference>
<dbReference type="PANTHER" id="PTHR43289:SF6">
    <property type="entry name" value="SERINE_THREONINE-PROTEIN KINASE NEKL-3"/>
    <property type="match status" value="1"/>
</dbReference>
<dbReference type="InterPro" id="IPR000719">
    <property type="entry name" value="Prot_kinase_dom"/>
</dbReference>
<dbReference type="InterPro" id="IPR011009">
    <property type="entry name" value="Kinase-like_dom_sf"/>
</dbReference>
<dbReference type="Gene3D" id="3.30.200.20">
    <property type="entry name" value="Phosphorylase Kinase, domain 1"/>
    <property type="match status" value="1"/>
</dbReference>
<sequence length="535" mass="58482">MREPVSSMLVTGVLFHDRYRVVRSIKSGGMGAVFEVHDEPTNRRRALKVMHPAVLENSVMRGRFAQEATVTGGIESEHLVQVLDAGVDTSTQLPFLVMELLVGEELGGMVKRRGPLPEPEAVLYLSQVALALDKTHAANIVHRDLKPENLFVTTRDDGRSCVKILDFGVAKVAVATTLAHTTAVVGTPLYMAPEQISGDAGIRASADIYSLAHVAYTLLVGEAYWRPELLQLPSVYALFGKIIAPELPEAPTLRAARRGVQLPAGFDDWFRRVGAREPKERPERATTAIGLLADLFRVPLSVPPSGPILPLSELPPPSQAPRRISQRPPVPSVPVPLPIPIPRPSRDRLRDDPTPPPSAPAPGSQKPRSRFSDIPASYEPTLRSEVKGVLDQQGLVDILEVEYQFSANTGIPFSVLLFQVQEPPRAEGPRARPFAGWGLERTMAELIHLARALGPEKSTIGRWPSNTIVVVVRASLGITLSPSEARDILAFVGKQLAGRDELPEIRSGYSQCWLTDRSGMDAVDRARFALKPFNR</sequence>
<accession>A0A4U1JBC0</accession>
<dbReference type="GO" id="GO:0004674">
    <property type="term" value="F:protein serine/threonine kinase activity"/>
    <property type="evidence" value="ECO:0007669"/>
    <property type="project" value="UniProtKB-KW"/>
</dbReference>
<proteinExistence type="predicted"/>
<dbReference type="EMBL" id="SSMQ01000017">
    <property type="protein sequence ID" value="TKD07317.1"/>
    <property type="molecule type" value="Genomic_DNA"/>
</dbReference>
<feature type="domain" description="Protein kinase" evidence="6">
    <location>
        <begin position="19"/>
        <end position="296"/>
    </location>
</feature>
<keyword evidence="7" id="KW-0723">Serine/threonine-protein kinase</keyword>
<keyword evidence="2" id="KW-0547">Nucleotide-binding</keyword>
<feature type="compositionally biased region" description="Pro residues" evidence="5">
    <location>
        <begin position="328"/>
        <end position="343"/>
    </location>
</feature>
<keyword evidence="4" id="KW-0067">ATP-binding</keyword>
<organism evidence="7 8">
    <name type="scientific">Polyangium fumosum</name>
    <dbReference type="NCBI Taxonomy" id="889272"/>
    <lineage>
        <taxon>Bacteria</taxon>
        <taxon>Pseudomonadati</taxon>
        <taxon>Myxococcota</taxon>
        <taxon>Polyangia</taxon>
        <taxon>Polyangiales</taxon>
        <taxon>Polyangiaceae</taxon>
        <taxon>Polyangium</taxon>
    </lineage>
</organism>
<dbReference type="CDD" id="cd14014">
    <property type="entry name" value="STKc_PknB_like"/>
    <property type="match status" value="1"/>
</dbReference>
<dbReference type="InterPro" id="IPR008271">
    <property type="entry name" value="Ser/Thr_kinase_AS"/>
</dbReference>
<keyword evidence="8" id="KW-1185">Reference proteome</keyword>
<dbReference type="Proteomes" id="UP000309215">
    <property type="component" value="Unassembled WGS sequence"/>
</dbReference>
<feature type="region of interest" description="Disordered" evidence="5">
    <location>
        <begin position="309"/>
        <end position="375"/>
    </location>
</feature>
<evidence type="ECO:0000256" key="4">
    <source>
        <dbReference type="ARBA" id="ARBA00022840"/>
    </source>
</evidence>
<evidence type="ECO:0000256" key="5">
    <source>
        <dbReference type="SAM" id="MobiDB-lite"/>
    </source>
</evidence>
<dbReference type="GO" id="GO:0005524">
    <property type="term" value="F:ATP binding"/>
    <property type="evidence" value="ECO:0007669"/>
    <property type="project" value="UniProtKB-KW"/>
</dbReference>
<evidence type="ECO:0000256" key="2">
    <source>
        <dbReference type="ARBA" id="ARBA00022741"/>
    </source>
</evidence>
<gene>
    <name evidence="7" type="ORF">E8A74_17850</name>
</gene>
<dbReference type="OrthoDB" id="9801841at2"/>
<dbReference type="PROSITE" id="PS50011">
    <property type="entry name" value="PROTEIN_KINASE_DOM"/>
    <property type="match status" value="1"/>
</dbReference>
<feature type="compositionally biased region" description="Basic and acidic residues" evidence="5">
    <location>
        <begin position="344"/>
        <end position="353"/>
    </location>
</feature>
<evidence type="ECO:0000313" key="8">
    <source>
        <dbReference type="Proteomes" id="UP000309215"/>
    </source>
</evidence>
<dbReference type="RefSeq" id="WP_136930232.1">
    <property type="nucleotide sequence ID" value="NZ_SSMQ01000017.1"/>
</dbReference>